<dbReference type="AlphaFoldDB" id="A0A0R1TDK1"/>
<dbReference type="PATRIC" id="fig|1423740.3.peg.922"/>
<dbReference type="STRING" id="1423740.FC36_GL000869"/>
<name>A0A0R1TDK1_9LACO</name>
<dbReference type="Proteomes" id="UP000051048">
    <property type="component" value="Unassembled WGS sequence"/>
</dbReference>
<comment type="caution">
    <text evidence="1">The sequence shown here is derived from an EMBL/GenBank/DDBJ whole genome shotgun (WGS) entry which is preliminary data.</text>
</comment>
<reference evidence="1" key="1">
    <citation type="journal article" date="2015" name="Genome Announc.">
        <title>Expanding the biotechnology potential of lactobacilli through comparative genomics of 213 strains and associated genera.</title>
        <authorList>
            <person name="Sun Z."/>
            <person name="Harris H.M."/>
            <person name="McCann A."/>
            <person name="Guo C."/>
            <person name="Argimon S."/>
            <person name="Zhang W."/>
            <person name="Yang X."/>
            <person name="Jeffery I.B."/>
            <person name="Cooney J.C."/>
            <person name="Kagawa T.F."/>
            <person name="Liu W."/>
            <person name="Song Y."/>
            <person name="Salvetti E."/>
            <person name="Wrobel A."/>
            <person name="Rasinkangas P."/>
            <person name="Parkhill J."/>
            <person name="Rea M.C."/>
            <person name="O'Sullivan O."/>
            <person name="Ritari J."/>
            <person name="Douillard F.P."/>
            <person name="Paul Ross R."/>
            <person name="Yang R."/>
            <person name="Briner A.E."/>
            <person name="Felis G.E."/>
            <person name="de Vos W.M."/>
            <person name="Barrangou R."/>
            <person name="Klaenhammer T.R."/>
            <person name="Caufield P.W."/>
            <person name="Cui Y."/>
            <person name="Zhang H."/>
            <person name="O'Toole P.W."/>
        </authorList>
    </citation>
    <scope>NUCLEOTIDE SEQUENCE [LARGE SCALE GENOMIC DNA]</scope>
    <source>
        <strain evidence="1">DSM 15833</strain>
    </source>
</reference>
<sequence length="90" mass="10783">MQKNAVMVAPSAWLVVKKTKIKDSWLTEYEFTSHWSDYPETRTMRDDSNPEKRQTIFTKKELDLLMRDPEININWHCAIVDVSDELEYFK</sequence>
<gene>
    <name evidence="1" type="ORF">FC36_GL000869</name>
</gene>
<protein>
    <submittedName>
        <fullName evidence="1">Uncharacterized protein</fullName>
    </submittedName>
</protein>
<evidence type="ECO:0000313" key="1">
    <source>
        <dbReference type="EMBL" id="KRL79216.1"/>
    </source>
</evidence>
<organism evidence="1">
    <name type="scientific">Ligilactobacillus equi DSM 15833 = JCM 10991</name>
    <dbReference type="NCBI Taxonomy" id="1423740"/>
    <lineage>
        <taxon>Bacteria</taxon>
        <taxon>Bacillati</taxon>
        <taxon>Bacillota</taxon>
        <taxon>Bacilli</taxon>
        <taxon>Lactobacillales</taxon>
        <taxon>Lactobacillaceae</taxon>
        <taxon>Ligilactobacillus</taxon>
    </lineage>
</organism>
<accession>A0A0R1TDK1</accession>
<proteinExistence type="predicted"/>
<dbReference type="EMBL" id="AZFH01000120">
    <property type="protein sequence ID" value="KRL79216.1"/>
    <property type="molecule type" value="Genomic_DNA"/>
</dbReference>
<dbReference type="RefSeq" id="WP_025021054.1">
    <property type="nucleotide sequence ID" value="NZ_AZFH01000120.1"/>
</dbReference>